<sequence>MHNIRSSMNNSAIEDCSSPYFLHYSDNPGLVLVSQPLTGDNYTSWSRSMVIALSVKNKLGFVDGSITRPTGTDPLLNSWIRNNNIVISWILNSVSKEISASVIFSQSAYEIWNDLKERFMQRNGPRIFQLRRELMNHTQGQLSVSAYFTKLKTIWEELNNYRPACSCGKCSCGGIKNLADHYQMEYVMSFLMGLNDNFAQVRGQLLLMNPIPPINTVFALISQEEHQRQVSEISSISAPASAMAFTTKTNSHKTNFNQSFNKPNQKKDRPLCTHCGYSGHTIDKCYKLHGYPPGYKPRQKQNLPQVANQVSDVGISNNNNHMSNFVQMLNPSQYSHLMAMLSNHLSDAKNGSDAAIPLIQASGTCLSISINPIFCSSRYWIVDSGATSHICFSKHDFLSMKPVQNAFVTLPNQSRISVQHIGTVKLSSQLVLDDVLYVPQFKFNLLSVSALTRTSALRVQFLTDACFVQEHLSLKTIGKGKRIDDLYVIDSANFHDYNEGFYSVDSFCNAFSVVNNVNAQIWHHRLGHLSSKRLGLLQKQLKINKQGLFSPCSICPLAKQRRLSFVSNNHRLEVELIDKTEGNALSDYVITNSGFAMIQYLIQLTQKFMNTRKNIPLKKVTNSCI</sequence>
<evidence type="ECO:0000313" key="2">
    <source>
        <dbReference type="Proteomes" id="UP001164539"/>
    </source>
</evidence>
<name>A0ACC1Y8D6_MELAZ</name>
<accession>A0ACC1Y8D6</accession>
<dbReference type="Proteomes" id="UP001164539">
    <property type="component" value="Chromosome 4"/>
</dbReference>
<dbReference type="EMBL" id="CM051397">
    <property type="protein sequence ID" value="KAJ4720022.1"/>
    <property type="molecule type" value="Genomic_DNA"/>
</dbReference>
<organism evidence="1 2">
    <name type="scientific">Melia azedarach</name>
    <name type="common">Chinaberry tree</name>
    <dbReference type="NCBI Taxonomy" id="155640"/>
    <lineage>
        <taxon>Eukaryota</taxon>
        <taxon>Viridiplantae</taxon>
        <taxon>Streptophyta</taxon>
        <taxon>Embryophyta</taxon>
        <taxon>Tracheophyta</taxon>
        <taxon>Spermatophyta</taxon>
        <taxon>Magnoliopsida</taxon>
        <taxon>eudicotyledons</taxon>
        <taxon>Gunneridae</taxon>
        <taxon>Pentapetalae</taxon>
        <taxon>rosids</taxon>
        <taxon>malvids</taxon>
        <taxon>Sapindales</taxon>
        <taxon>Meliaceae</taxon>
        <taxon>Melia</taxon>
    </lineage>
</organism>
<comment type="caution">
    <text evidence="1">The sequence shown here is derived from an EMBL/GenBank/DDBJ whole genome shotgun (WGS) entry which is preliminary data.</text>
</comment>
<gene>
    <name evidence="1" type="ORF">OWV82_007919</name>
</gene>
<protein>
    <submittedName>
        <fullName evidence="1">Retrovirus-related Pol polyprotein from transposon TNT 1-94</fullName>
    </submittedName>
</protein>
<proteinExistence type="predicted"/>
<keyword evidence="2" id="KW-1185">Reference proteome</keyword>
<evidence type="ECO:0000313" key="1">
    <source>
        <dbReference type="EMBL" id="KAJ4720022.1"/>
    </source>
</evidence>
<reference evidence="1 2" key="1">
    <citation type="journal article" date="2023" name="Science">
        <title>Complex scaffold remodeling in plant triterpene biosynthesis.</title>
        <authorList>
            <person name="De La Pena R."/>
            <person name="Hodgson H."/>
            <person name="Liu J.C."/>
            <person name="Stephenson M.J."/>
            <person name="Martin A.C."/>
            <person name="Owen C."/>
            <person name="Harkess A."/>
            <person name="Leebens-Mack J."/>
            <person name="Jimenez L.E."/>
            <person name="Osbourn A."/>
            <person name="Sattely E.S."/>
        </authorList>
    </citation>
    <scope>NUCLEOTIDE SEQUENCE [LARGE SCALE GENOMIC DNA]</scope>
    <source>
        <strain evidence="2">cv. JPN11</strain>
        <tissue evidence="1">Leaf</tissue>
    </source>
</reference>